<reference evidence="2" key="1">
    <citation type="submission" date="2022-07" db="EMBL/GenBank/DDBJ databases">
        <title>Phylogenomic reconstructions and comparative analyses of Kickxellomycotina fungi.</title>
        <authorList>
            <person name="Reynolds N.K."/>
            <person name="Stajich J.E."/>
            <person name="Barry K."/>
            <person name="Grigoriev I.V."/>
            <person name="Crous P."/>
            <person name="Smith M.E."/>
        </authorList>
    </citation>
    <scope>NUCLEOTIDE SEQUENCE</scope>
    <source>
        <strain evidence="2">IMI 214461</strain>
    </source>
</reference>
<dbReference type="Pfam" id="PF04908">
    <property type="entry name" value="SH3BGR"/>
    <property type="match status" value="1"/>
</dbReference>
<name>A0A9W8BJ42_9FUNG</name>
<evidence type="ECO:0008006" key="4">
    <source>
        <dbReference type="Google" id="ProtNLM"/>
    </source>
</evidence>
<feature type="compositionally biased region" description="Basic and acidic residues" evidence="1">
    <location>
        <begin position="104"/>
        <end position="114"/>
    </location>
</feature>
<sequence length="319" mass="33704">MTTSLEALLPASSVPAYEAVVAGLSKGSAAEALEDSTQTTADIPSLGVSGAEAENSGALADNAQTEDPSGPNKGDNGKAATDDAPSTKEPVAVTEAGADNTFDVDSKAALEEPQRTAQQPEQALEHGLLGAEGVDDTANAVVEPAHESVDEGTAGSGAEPVNASQGYANDEDGTNKNGDEDSADPPPANEEQSGREGSEGQSEDGDKEATADKDEEQTTLERPRVQVYGSTVSGNRIYKRQAKELFTMLEAQEVDFEFICIAADEQAKKYLRRKALGNMTIPQIYVDGELRGFYDDAFKANESDELYEWLGLDEDPIDY</sequence>
<feature type="region of interest" description="Disordered" evidence="1">
    <location>
        <begin position="29"/>
        <end position="224"/>
    </location>
</feature>
<dbReference type="EMBL" id="JANBQF010000266">
    <property type="protein sequence ID" value="KAJ2002840.1"/>
    <property type="molecule type" value="Genomic_DNA"/>
</dbReference>
<dbReference type="PROSITE" id="PS51354">
    <property type="entry name" value="GLUTAREDOXIN_2"/>
    <property type="match status" value="1"/>
</dbReference>
<evidence type="ECO:0000256" key="1">
    <source>
        <dbReference type="SAM" id="MobiDB-lite"/>
    </source>
</evidence>
<protein>
    <recommendedName>
        <fullName evidence="4">Glutaredoxin domain-containing protein</fullName>
    </recommendedName>
</protein>
<dbReference type="Gene3D" id="3.40.30.10">
    <property type="entry name" value="Glutaredoxin"/>
    <property type="match status" value="1"/>
</dbReference>
<keyword evidence="3" id="KW-1185">Reference proteome</keyword>
<gene>
    <name evidence="2" type="ORF">H4R26_003397</name>
</gene>
<dbReference type="SUPFAM" id="SSF52833">
    <property type="entry name" value="Thioredoxin-like"/>
    <property type="match status" value="1"/>
</dbReference>
<comment type="caution">
    <text evidence="2">The sequence shown here is derived from an EMBL/GenBank/DDBJ whole genome shotgun (WGS) entry which is preliminary data.</text>
</comment>
<evidence type="ECO:0000313" key="2">
    <source>
        <dbReference type="EMBL" id="KAJ2002840.1"/>
    </source>
</evidence>
<dbReference type="OrthoDB" id="9932926at2759"/>
<dbReference type="InterPro" id="IPR006993">
    <property type="entry name" value="Glut_rich_SH3-bd"/>
</dbReference>
<dbReference type="InterPro" id="IPR036249">
    <property type="entry name" value="Thioredoxin-like_sf"/>
</dbReference>
<dbReference type="Proteomes" id="UP001150907">
    <property type="component" value="Unassembled WGS sequence"/>
</dbReference>
<organism evidence="2 3">
    <name type="scientific">Coemansia thaxteri</name>
    <dbReference type="NCBI Taxonomy" id="2663907"/>
    <lineage>
        <taxon>Eukaryota</taxon>
        <taxon>Fungi</taxon>
        <taxon>Fungi incertae sedis</taxon>
        <taxon>Zoopagomycota</taxon>
        <taxon>Kickxellomycotina</taxon>
        <taxon>Kickxellomycetes</taxon>
        <taxon>Kickxellales</taxon>
        <taxon>Kickxellaceae</taxon>
        <taxon>Coemansia</taxon>
    </lineage>
</organism>
<dbReference type="AlphaFoldDB" id="A0A9W8BJ42"/>
<accession>A0A9W8BJ42</accession>
<evidence type="ECO:0000313" key="3">
    <source>
        <dbReference type="Proteomes" id="UP001150907"/>
    </source>
</evidence>
<proteinExistence type="predicted"/>